<dbReference type="PRINTS" id="PR00320">
    <property type="entry name" value="GPROTEINBRPT"/>
</dbReference>
<evidence type="ECO:0000256" key="6">
    <source>
        <dbReference type="PROSITE-ProRule" id="PRU00221"/>
    </source>
</evidence>
<feature type="repeat" description="WD" evidence="6">
    <location>
        <begin position="19"/>
        <end position="61"/>
    </location>
</feature>
<dbReference type="GO" id="GO:0000398">
    <property type="term" value="P:mRNA splicing, via spliceosome"/>
    <property type="evidence" value="ECO:0007669"/>
    <property type="project" value="TreeGrafter"/>
</dbReference>
<dbReference type="InterPro" id="IPR001680">
    <property type="entry name" value="WD40_rpt"/>
</dbReference>
<dbReference type="GO" id="GO:0071013">
    <property type="term" value="C:catalytic step 2 spliceosome"/>
    <property type="evidence" value="ECO:0007669"/>
    <property type="project" value="TreeGrafter"/>
</dbReference>
<dbReference type="InterPro" id="IPR019775">
    <property type="entry name" value="WD40_repeat_CS"/>
</dbReference>
<dbReference type="InParanoid" id="A0A165JPA4"/>
<evidence type="ECO:0000256" key="2">
    <source>
        <dbReference type="ARBA" id="ARBA00022490"/>
    </source>
</evidence>
<evidence type="ECO:0000256" key="1">
    <source>
        <dbReference type="ARBA" id="ARBA00004496"/>
    </source>
</evidence>
<evidence type="ECO:0000313" key="8">
    <source>
        <dbReference type="Proteomes" id="UP000077266"/>
    </source>
</evidence>
<organism evidence="7 8">
    <name type="scientific">Exidia glandulosa HHB12029</name>
    <dbReference type="NCBI Taxonomy" id="1314781"/>
    <lineage>
        <taxon>Eukaryota</taxon>
        <taxon>Fungi</taxon>
        <taxon>Dikarya</taxon>
        <taxon>Basidiomycota</taxon>
        <taxon>Agaricomycotina</taxon>
        <taxon>Agaricomycetes</taxon>
        <taxon>Auriculariales</taxon>
        <taxon>Exidiaceae</taxon>
        <taxon>Exidia</taxon>
    </lineage>
</organism>
<dbReference type="SMART" id="SM00320">
    <property type="entry name" value="WD40"/>
    <property type="match status" value="7"/>
</dbReference>
<feature type="repeat" description="WD" evidence="6">
    <location>
        <begin position="104"/>
        <end position="145"/>
    </location>
</feature>
<dbReference type="InterPro" id="IPR020472">
    <property type="entry name" value="WD40_PAC1"/>
</dbReference>
<gene>
    <name evidence="7" type="ORF">EXIGLDRAFT_715242</name>
</gene>
<name>A0A165JPA4_EXIGL</name>
<dbReference type="GO" id="GO:0005737">
    <property type="term" value="C:cytoplasm"/>
    <property type="evidence" value="ECO:0007669"/>
    <property type="project" value="UniProtKB-SubCell"/>
</dbReference>
<dbReference type="AlphaFoldDB" id="A0A165JPA4"/>
<dbReference type="InterPro" id="IPR036322">
    <property type="entry name" value="WD40_repeat_dom_sf"/>
</dbReference>
<comment type="similarity">
    <text evidence="5">Belongs to the WD repeat MORG1 family.</text>
</comment>
<reference evidence="7 8" key="1">
    <citation type="journal article" date="2016" name="Mol. Biol. Evol.">
        <title>Comparative Genomics of Early-Diverging Mushroom-Forming Fungi Provides Insights into the Origins of Lignocellulose Decay Capabilities.</title>
        <authorList>
            <person name="Nagy L.G."/>
            <person name="Riley R."/>
            <person name="Tritt A."/>
            <person name="Adam C."/>
            <person name="Daum C."/>
            <person name="Floudas D."/>
            <person name="Sun H."/>
            <person name="Yadav J.S."/>
            <person name="Pangilinan J."/>
            <person name="Larsson K.H."/>
            <person name="Matsuura K."/>
            <person name="Barry K."/>
            <person name="Labutti K."/>
            <person name="Kuo R."/>
            <person name="Ohm R.A."/>
            <person name="Bhattacharya S.S."/>
            <person name="Shirouzu T."/>
            <person name="Yoshinaga Y."/>
            <person name="Martin F.M."/>
            <person name="Grigoriev I.V."/>
            <person name="Hibbett D.S."/>
        </authorList>
    </citation>
    <scope>NUCLEOTIDE SEQUENCE [LARGE SCALE GENOMIC DNA]</scope>
    <source>
        <strain evidence="7 8">HHB12029</strain>
    </source>
</reference>
<keyword evidence="4" id="KW-0677">Repeat</keyword>
<dbReference type="PANTHER" id="PTHR22842:SF3">
    <property type="entry name" value="WD REPEAT DOMAIN-CONTAINING PROTEIN 83"/>
    <property type="match status" value="1"/>
</dbReference>
<dbReference type="EMBL" id="KV425962">
    <property type="protein sequence ID" value="KZV95138.1"/>
    <property type="molecule type" value="Genomic_DNA"/>
</dbReference>
<protein>
    <submittedName>
        <fullName evidence="7">WD40 repeat-like protein</fullName>
    </submittedName>
</protein>
<dbReference type="PROSITE" id="PS00678">
    <property type="entry name" value="WD_REPEATS_1"/>
    <property type="match status" value="1"/>
</dbReference>
<dbReference type="InterPro" id="IPR051980">
    <property type="entry name" value="WD_repeat_MORG1"/>
</dbReference>
<feature type="repeat" description="WD" evidence="6">
    <location>
        <begin position="275"/>
        <end position="311"/>
    </location>
</feature>
<feature type="repeat" description="WD" evidence="6">
    <location>
        <begin position="62"/>
        <end position="103"/>
    </location>
</feature>
<dbReference type="SUPFAM" id="SSF50978">
    <property type="entry name" value="WD40 repeat-like"/>
    <property type="match status" value="1"/>
</dbReference>
<dbReference type="InterPro" id="IPR015943">
    <property type="entry name" value="WD40/YVTN_repeat-like_dom_sf"/>
</dbReference>
<dbReference type="Pfam" id="PF00400">
    <property type="entry name" value="WD40"/>
    <property type="match status" value="4"/>
</dbReference>
<keyword evidence="2" id="KW-0963">Cytoplasm</keyword>
<dbReference type="Gene3D" id="2.130.10.10">
    <property type="entry name" value="YVTN repeat-like/Quinoprotein amine dehydrogenase"/>
    <property type="match status" value="2"/>
</dbReference>
<proteinExistence type="inferred from homology"/>
<dbReference type="PROSITE" id="PS50294">
    <property type="entry name" value="WD_REPEATS_REGION"/>
    <property type="match status" value="4"/>
</dbReference>
<dbReference type="STRING" id="1314781.A0A165JPA4"/>
<dbReference type="CDD" id="cd00200">
    <property type="entry name" value="WD40"/>
    <property type="match status" value="1"/>
</dbReference>
<dbReference type="PROSITE" id="PS50082">
    <property type="entry name" value="WD_REPEATS_2"/>
    <property type="match status" value="4"/>
</dbReference>
<evidence type="ECO:0000313" key="7">
    <source>
        <dbReference type="EMBL" id="KZV95138.1"/>
    </source>
</evidence>
<accession>A0A165JPA4</accession>
<evidence type="ECO:0000256" key="4">
    <source>
        <dbReference type="ARBA" id="ARBA00022737"/>
    </source>
</evidence>
<dbReference type="FunCoup" id="A0A165JPA4">
    <property type="interactions" value="154"/>
</dbReference>
<dbReference type="OrthoDB" id="1068471at2759"/>
<dbReference type="Proteomes" id="UP000077266">
    <property type="component" value="Unassembled WGS sequence"/>
</dbReference>
<sequence>MAATSRGPTAVPRVLHQTLSGHHGSVHVVRYSKGAATYVMSGGQDRSVRLWNPATGAEIKTFKAHGYEVLSISIAHDNTAFASSGGDRSVFVWDVATGTTTRRIPGHMGKINAVELNQDASCVISGSFDATVRVWDLKSQNRQAIMELKEARDAIQCLHVGPSEIVSGSVDGHVRTYDIRMGELRSDYFGHPVTSVVPTLDGQTLLVSTLDAKVRLLDRADGRVLNTFAGHVNGSYRTRACFGHAEASVVAGDEDGRIWGWDLVDATPLAPDPPPAVHSKVVTWVEQRPNDPGQLVSASADGTIKVWRLAA</sequence>
<comment type="subcellular location">
    <subcellularLocation>
        <location evidence="1">Cytoplasm</location>
    </subcellularLocation>
</comment>
<evidence type="ECO:0000256" key="3">
    <source>
        <dbReference type="ARBA" id="ARBA00022574"/>
    </source>
</evidence>
<evidence type="ECO:0000256" key="5">
    <source>
        <dbReference type="ARBA" id="ARBA00038145"/>
    </source>
</evidence>
<keyword evidence="3 6" id="KW-0853">WD repeat</keyword>
<keyword evidence="8" id="KW-1185">Reference proteome</keyword>
<dbReference type="PANTHER" id="PTHR22842">
    <property type="entry name" value="WD40 REPEAT PROTEIN"/>
    <property type="match status" value="1"/>
</dbReference>